<evidence type="ECO:0000256" key="2">
    <source>
        <dbReference type="ARBA" id="ARBA00010992"/>
    </source>
</evidence>
<dbReference type="InterPro" id="IPR005829">
    <property type="entry name" value="Sugar_transporter_CS"/>
</dbReference>
<keyword evidence="6" id="KW-0769">Symport</keyword>
<proteinExistence type="inferred from homology"/>
<evidence type="ECO:0000256" key="3">
    <source>
        <dbReference type="ARBA" id="ARBA00022448"/>
    </source>
</evidence>
<dbReference type="Proteomes" id="UP000287651">
    <property type="component" value="Unassembled WGS sequence"/>
</dbReference>
<evidence type="ECO:0000256" key="8">
    <source>
        <dbReference type="ARBA" id="ARBA00023136"/>
    </source>
</evidence>
<dbReference type="InterPro" id="IPR045262">
    <property type="entry name" value="STP/PLT_plant"/>
</dbReference>
<feature type="transmembrane region" description="Helical" evidence="10">
    <location>
        <begin position="421"/>
        <end position="442"/>
    </location>
</feature>
<evidence type="ECO:0000256" key="6">
    <source>
        <dbReference type="ARBA" id="ARBA00022847"/>
    </source>
</evidence>
<comment type="caution">
    <text evidence="12">The sequence shown here is derived from an EMBL/GenBank/DDBJ whole genome shotgun (WGS) entry which is preliminary data.</text>
</comment>
<feature type="transmembrane region" description="Helical" evidence="10">
    <location>
        <begin position="349"/>
        <end position="371"/>
    </location>
</feature>
<dbReference type="PROSITE" id="PS00217">
    <property type="entry name" value="SUGAR_TRANSPORT_2"/>
    <property type="match status" value="1"/>
</dbReference>
<keyword evidence="5 10" id="KW-0812">Transmembrane</keyword>
<feature type="domain" description="Major facilitator superfamily (MFS) profile" evidence="11">
    <location>
        <begin position="28"/>
        <end position="475"/>
    </location>
</feature>
<feature type="transmembrane region" description="Helical" evidence="10">
    <location>
        <begin position="448"/>
        <end position="471"/>
    </location>
</feature>
<dbReference type="InterPro" id="IPR044778">
    <property type="entry name" value="MFS_STP/MST-like_plant"/>
</dbReference>
<dbReference type="InterPro" id="IPR020846">
    <property type="entry name" value="MFS_dom"/>
</dbReference>
<dbReference type="PANTHER" id="PTHR23500">
    <property type="entry name" value="SOLUTE CARRIER FAMILY 2, FACILITATED GLUCOSE TRANSPORTER"/>
    <property type="match status" value="1"/>
</dbReference>
<dbReference type="PROSITE" id="PS00216">
    <property type="entry name" value="SUGAR_TRANSPORT_1"/>
    <property type="match status" value="1"/>
</dbReference>
<dbReference type="PANTHER" id="PTHR23500:SF371">
    <property type="entry name" value="OS07G0206600 PROTEIN"/>
    <property type="match status" value="1"/>
</dbReference>
<dbReference type="PRINTS" id="PR00171">
    <property type="entry name" value="SUGRTRNSPORT"/>
</dbReference>
<dbReference type="SUPFAM" id="SSF103473">
    <property type="entry name" value="MFS general substrate transporter"/>
    <property type="match status" value="1"/>
</dbReference>
<feature type="transmembrane region" description="Helical" evidence="10">
    <location>
        <begin position="112"/>
        <end position="131"/>
    </location>
</feature>
<feature type="transmembrane region" description="Helical" evidence="10">
    <location>
        <begin position="171"/>
        <end position="193"/>
    </location>
</feature>
<dbReference type="InterPro" id="IPR036259">
    <property type="entry name" value="MFS_trans_sf"/>
</dbReference>
<feature type="transmembrane region" description="Helical" evidence="10">
    <location>
        <begin position="82"/>
        <end position="100"/>
    </location>
</feature>
<evidence type="ECO:0000256" key="7">
    <source>
        <dbReference type="ARBA" id="ARBA00022989"/>
    </source>
</evidence>
<evidence type="ECO:0000313" key="12">
    <source>
        <dbReference type="EMBL" id="RRT65999.1"/>
    </source>
</evidence>
<dbReference type="AlphaFoldDB" id="A0A426ZPT4"/>
<dbReference type="InterPro" id="IPR005828">
    <property type="entry name" value="MFS_sugar_transport-like"/>
</dbReference>
<sequence>MPAIVMSNAGPNGAKKLEGKITIYVVICGVIAATGGLMFGYDIGISGGVTSMDDFLEEFFPVVYERKHKAKEDNYCKYDNQGLQLFTSSLYLAALVSSFVASKVCTKHGRRLTMQAASVFFLVGVIFNAAARNIAMLIVGRILLGVGVGFANQAVPLFLSEIAPVHIRGALNILFQLDVTIGIFVANIVNYFVSSIHPWGWRLALGLAGVPATMLCLGSMVIAETPTSLIEREQPMEGLAMLKKIRGIDNVNAEYEEILHACEMARQVKQPFRNLMKRSSRPQLVIAIAMQVFQQFTGINAIMFYAPVLFQTIGFKNDASLLSAVITGIVNVLSTVVSVVLVDKLGRRFLLLEACGQMLITQVAIGGVLLVNLKSTNELEHGVAVWVVVLVCLFVSSFAWSWGPLGWLIPSETFPLATRTAGYAFAVSSNMLFTFVIAQAFLSMMCHLRAGIFFFFAAWIVVMGLFVIFLLPETKNVPIDEMSERVWKRHWFWKRFMDEEALDKKDSV</sequence>
<feature type="transmembrane region" description="Helical" evidence="10">
    <location>
        <begin position="383"/>
        <end position="409"/>
    </location>
</feature>
<gene>
    <name evidence="12" type="ORF">B296_00006670</name>
</gene>
<dbReference type="GO" id="GO:0016020">
    <property type="term" value="C:membrane"/>
    <property type="evidence" value="ECO:0007669"/>
    <property type="project" value="UniProtKB-SubCell"/>
</dbReference>
<evidence type="ECO:0000259" key="11">
    <source>
        <dbReference type="PROSITE" id="PS50850"/>
    </source>
</evidence>
<dbReference type="GO" id="GO:0015293">
    <property type="term" value="F:symporter activity"/>
    <property type="evidence" value="ECO:0007669"/>
    <property type="project" value="UniProtKB-KW"/>
</dbReference>
<dbReference type="Pfam" id="PF00083">
    <property type="entry name" value="Sugar_tr"/>
    <property type="match status" value="1"/>
</dbReference>
<reference evidence="12 13" key="1">
    <citation type="journal article" date="2014" name="Agronomy (Basel)">
        <title>A Draft Genome Sequence for Ensete ventricosum, the Drought-Tolerant Tree Against Hunger.</title>
        <authorList>
            <person name="Harrison J."/>
            <person name="Moore K.A."/>
            <person name="Paszkiewicz K."/>
            <person name="Jones T."/>
            <person name="Grant M."/>
            <person name="Ambacheew D."/>
            <person name="Muzemil S."/>
            <person name="Studholme D.J."/>
        </authorList>
    </citation>
    <scope>NUCLEOTIDE SEQUENCE [LARGE SCALE GENOMIC DNA]</scope>
</reference>
<feature type="transmembrane region" description="Helical" evidence="10">
    <location>
        <begin position="199"/>
        <end position="223"/>
    </location>
</feature>
<evidence type="ECO:0000256" key="4">
    <source>
        <dbReference type="ARBA" id="ARBA00022597"/>
    </source>
</evidence>
<name>A0A426ZPT4_ENSVE</name>
<keyword evidence="4" id="KW-0762">Sugar transport</keyword>
<dbReference type="CDD" id="cd17361">
    <property type="entry name" value="MFS_STP"/>
    <property type="match status" value="1"/>
</dbReference>
<feature type="transmembrane region" description="Helical" evidence="10">
    <location>
        <begin position="320"/>
        <end position="342"/>
    </location>
</feature>
<feature type="transmembrane region" description="Helical" evidence="10">
    <location>
        <begin position="21"/>
        <end position="41"/>
    </location>
</feature>
<evidence type="ECO:0000256" key="9">
    <source>
        <dbReference type="RuleBase" id="RU003346"/>
    </source>
</evidence>
<keyword evidence="3 9" id="KW-0813">Transport</keyword>
<protein>
    <recommendedName>
        <fullName evidence="11">Major facilitator superfamily (MFS) profile domain-containing protein</fullName>
    </recommendedName>
</protein>
<keyword evidence="8 10" id="KW-0472">Membrane</keyword>
<dbReference type="PROSITE" id="PS50850">
    <property type="entry name" value="MFS"/>
    <property type="match status" value="1"/>
</dbReference>
<evidence type="ECO:0000256" key="5">
    <source>
        <dbReference type="ARBA" id="ARBA00022692"/>
    </source>
</evidence>
<dbReference type="Gene3D" id="1.20.1250.20">
    <property type="entry name" value="MFS general substrate transporter like domains"/>
    <property type="match status" value="1"/>
</dbReference>
<dbReference type="FunFam" id="1.20.1250.20:FF:000002">
    <property type="entry name" value="Sugar transport protein 13"/>
    <property type="match status" value="1"/>
</dbReference>
<comment type="subcellular location">
    <subcellularLocation>
        <location evidence="1">Membrane</location>
        <topology evidence="1">Multi-pass membrane protein</topology>
    </subcellularLocation>
</comment>
<keyword evidence="7 10" id="KW-1133">Transmembrane helix</keyword>
<evidence type="ECO:0000313" key="13">
    <source>
        <dbReference type="Proteomes" id="UP000287651"/>
    </source>
</evidence>
<organism evidence="12 13">
    <name type="scientific">Ensete ventricosum</name>
    <name type="common">Abyssinian banana</name>
    <name type="synonym">Musa ensete</name>
    <dbReference type="NCBI Taxonomy" id="4639"/>
    <lineage>
        <taxon>Eukaryota</taxon>
        <taxon>Viridiplantae</taxon>
        <taxon>Streptophyta</taxon>
        <taxon>Embryophyta</taxon>
        <taxon>Tracheophyta</taxon>
        <taxon>Spermatophyta</taxon>
        <taxon>Magnoliopsida</taxon>
        <taxon>Liliopsida</taxon>
        <taxon>Zingiberales</taxon>
        <taxon>Musaceae</taxon>
        <taxon>Ensete</taxon>
    </lineage>
</organism>
<dbReference type="GO" id="GO:0015145">
    <property type="term" value="F:monosaccharide transmembrane transporter activity"/>
    <property type="evidence" value="ECO:0007669"/>
    <property type="project" value="InterPro"/>
</dbReference>
<dbReference type="NCBIfam" id="TIGR00879">
    <property type="entry name" value="SP"/>
    <property type="match status" value="1"/>
</dbReference>
<dbReference type="InterPro" id="IPR003663">
    <property type="entry name" value="Sugar/inositol_transpt"/>
</dbReference>
<accession>A0A426ZPT4</accession>
<evidence type="ECO:0000256" key="10">
    <source>
        <dbReference type="SAM" id="Phobius"/>
    </source>
</evidence>
<dbReference type="EMBL" id="AMZH03005598">
    <property type="protein sequence ID" value="RRT65999.1"/>
    <property type="molecule type" value="Genomic_DNA"/>
</dbReference>
<evidence type="ECO:0000256" key="1">
    <source>
        <dbReference type="ARBA" id="ARBA00004141"/>
    </source>
</evidence>
<feature type="transmembrane region" description="Helical" evidence="10">
    <location>
        <begin position="284"/>
        <end position="308"/>
    </location>
</feature>
<feature type="transmembrane region" description="Helical" evidence="10">
    <location>
        <begin position="137"/>
        <end position="159"/>
    </location>
</feature>
<comment type="similarity">
    <text evidence="2 9">Belongs to the major facilitator superfamily. Sugar transporter (TC 2.A.1.1) family.</text>
</comment>